<keyword evidence="1" id="KW-0732">Signal</keyword>
<feature type="chain" id="PRO_5043365194" evidence="1">
    <location>
        <begin position="19"/>
        <end position="214"/>
    </location>
</feature>
<evidence type="ECO:0000313" key="4">
    <source>
        <dbReference type="Proteomes" id="UP000678679"/>
    </source>
</evidence>
<dbReference type="AlphaFoldDB" id="A0AAX1N3J8"/>
<evidence type="ECO:0000256" key="1">
    <source>
        <dbReference type="SAM" id="SignalP"/>
    </source>
</evidence>
<dbReference type="KEGG" id="fya:KMW28_00275"/>
<protein>
    <submittedName>
        <fullName evidence="3">T9SS type A sorting domain-containing protein</fullName>
    </submittedName>
</protein>
<dbReference type="EMBL" id="CP076132">
    <property type="protein sequence ID" value="QWG02056.1"/>
    <property type="molecule type" value="Genomic_DNA"/>
</dbReference>
<dbReference type="NCBIfam" id="TIGR04183">
    <property type="entry name" value="Por_Secre_tail"/>
    <property type="match status" value="1"/>
</dbReference>
<evidence type="ECO:0000313" key="3">
    <source>
        <dbReference type="EMBL" id="QWG02056.1"/>
    </source>
</evidence>
<sequence>MKYIYTLCFILSSMVMNAQDIFSGGESSLFTYAEIIEDPDLPVTMGDFKVTKNNADVTLYWSTYTELNNDYFSIERSIDGKQWKEIGKLKGYGNSNHEIEYEFIDEQPYLGTAYYRLKQVDFDGQFEYFGPLKVSDFDQTDVVIYPNPNNGSFYVTLHEEDIQYLKIFDGMGKEIHYSIYKKTDKLVQVVFQEHVKGMYYLKLRNIGSLPIVIR</sequence>
<proteinExistence type="predicted"/>
<dbReference type="InterPro" id="IPR026444">
    <property type="entry name" value="Secre_tail"/>
</dbReference>
<dbReference type="RefSeq" id="WP_169665784.1">
    <property type="nucleotide sequence ID" value="NZ_CP076132.1"/>
</dbReference>
<dbReference type="Proteomes" id="UP000678679">
    <property type="component" value="Chromosome 1"/>
</dbReference>
<gene>
    <name evidence="3" type="ORF">KMW28_00275</name>
</gene>
<dbReference type="Pfam" id="PF18962">
    <property type="entry name" value="Por_Secre_tail"/>
    <property type="match status" value="1"/>
</dbReference>
<reference evidence="3 4" key="1">
    <citation type="submission" date="2021-05" db="EMBL/GenBank/DDBJ databases">
        <title>Comparative genomic studies on the polysaccharide-degrading batcterial strains of the Flammeovirga genus.</title>
        <authorList>
            <person name="Zewei F."/>
            <person name="Zheng Z."/>
            <person name="Yu L."/>
            <person name="Ruyue G."/>
            <person name="Yanhong M."/>
            <person name="Yuanyuan C."/>
            <person name="Jingyan G."/>
            <person name="Wenjun H."/>
        </authorList>
    </citation>
    <scope>NUCLEOTIDE SEQUENCE [LARGE SCALE GENOMIC DNA]</scope>
    <source>
        <strain evidence="3 4">NBRC:100898</strain>
    </source>
</reference>
<organism evidence="3 4">
    <name type="scientific">Flammeovirga yaeyamensis</name>
    <dbReference type="NCBI Taxonomy" id="367791"/>
    <lineage>
        <taxon>Bacteria</taxon>
        <taxon>Pseudomonadati</taxon>
        <taxon>Bacteroidota</taxon>
        <taxon>Cytophagia</taxon>
        <taxon>Cytophagales</taxon>
        <taxon>Flammeovirgaceae</taxon>
        <taxon>Flammeovirga</taxon>
    </lineage>
</organism>
<feature type="signal peptide" evidence="1">
    <location>
        <begin position="1"/>
        <end position="18"/>
    </location>
</feature>
<evidence type="ECO:0000259" key="2">
    <source>
        <dbReference type="Pfam" id="PF18962"/>
    </source>
</evidence>
<keyword evidence="4" id="KW-1185">Reference proteome</keyword>
<accession>A0AAX1N3J8</accession>
<name>A0AAX1N3J8_9BACT</name>
<feature type="domain" description="Secretion system C-terminal sorting" evidence="2">
    <location>
        <begin position="144"/>
        <end position="205"/>
    </location>
</feature>